<name>A0A9N9I0U9_9GLOM</name>
<feature type="non-terminal residue" evidence="1">
    <location>
        <position position="294"/>
    </location>
</feature>
<accession>A0A9N9I0U9</accession>
<evidence type="ECO:0000313" key="2">
    <source>
        <dbReference type="Proteomes" id="UP000789508"/>
    </source>
</evidence>
<evidence type="ECO:0000313" key="1">
    <source>
        <dbReference type="EMBL" id="CAG8715405.1"/>
    </source>
</evidence>
<protein>
    <submittedName>
        <fullName evidence="1">5798_t:CDS:1</fullName>
    </submittedName>
</protein>
<reference evidence="1" key="1">
    <citation type="submission" date="2021-06" db="EMBL/GenBank/DDBJ databases">
        <authorList>
            <person name="Kallberg Y."/>
            <person name="Tangrot J."/>
            <person name="Rosling A."/>
        </authorList>
    </citation>
    <scope>NUCLEOTIDE SEQUENCE</scope>
    <source>
        <strain evidence="1">FL130A</strain>
    </source>
</reference>
<dbReference type="Proteomes" id="UP000789508">
    <property type="component" value="Unassembled WGS sequence"/>
</dbReference>
<keyword evidence="2" id="KW-1185">Reference proteome</keyword>
<dbReference type="EMBL" id="CAJVPS010024113">
    <property type="protein sequence ID" value="CAG8715405.1"/>
    <property type="molecule type" value="Genomic_DNA"/>
</dbReference>
<comment type="caution">
    <text evidence="1">The sequence shown here is derived from an EMBL/GenBank/DDBJ whole genome shotgun (WGS) entry which is preliminary data.</text>
</comment>
<proteinExistence type="predicted"/>
<dbReference type="OrthoDB" id="2431110at2759"/>
<organism evidence="1 2">
    <name type="scientific">Ambispora leptoticha</name>
    <dbReference type="NCBI Taxonomy" id="144679"/>
    <lineage>
        <taxon>Eukaryota</taxon>
        <taxon>Fungi</taxon>
        <taxon>Fungi incertae sedis</taxon>
        <taxon>Mucoromycota</taxon>
        <taxon>Glomeromycotina</taxon>
        <taxon>Glomeromycetes</taxon>
        <taxon>Archaeosporales</taxon>
        <taxon>Ambisporaceae</taxon>
        <taxon>Ambispora</taxon>
    </lineage>
</organism>
<gene>
    <name evidence="1" type="ORF">ALEPTO_LOCUS12054</name>
</gene>
<sequence length="294" mass="34979">MQNDLDEAYCRLTNMAKLIEEHYGQHLISPNIYLSLHIKQCCLNYGPPYAYTGSYSTNNWLIEPELMRILMKNIQVEYRIKSVNENEAKLLLDQVLLLLDKKVCGSLKMTEHFESKDLVVYLEMANKIDTVSVITGKERYLGEMIKLVNRDIILSNNIYQNLKEYYSILYDISPLNNQDVTQIVTQFEKLKIGAEIYESKIASRYENRSYIRAKFLAYSDNNVDIYPGQIQFFFQHKFNENTHHLAYVRWYRPYTTRRFFLSLKNDEHCDVEIWHEKFYKESRDCIIPIQRILG</sequence>
<dbReference type="AlphaFoldDB" id="A0A9N9I0U9"/>